<sequence length="442" mass="47400">MTMQKYDYILIGSGPAAYKLSNLLAKKKRRVLVVEGGAFGGTCPNFGCEPKIFLEGAVRTVLQSQQLVGRGVSQPAQLDWAQLMQTKLQRFDPWPAETKAIIAKSHDVEAGYAKFVDQHTITVNGHQYTGDRIVIATGQHPHHLAVPGTELTHTSTDVLSLKSLPKRVAIVGAGYVAMEMATLLGAAGAQVTMLVRSDRALRGFTKADAATVVKAMEARGIDFRFNTNVQAIQQDADAFLVKTDNGDLASDYVVDASGRVPNIERLQLDQAGIDYDRHGIKVNDHLQTSQPGVYAVGDVVSRVEPKLTPVAEFEADYLFKQLEGGLTAAIQYPTIATAAFTFPEVALAGVAPDDVKDDPAYQVKRVSLAGSSLYAGKNDQSASLTLVFKSGQLVGVSAVGDDAATEVNSLTPMIGLSIKGDDFRRHVINAYPVIGDMIASLL</sequence>
<dbReference type="Gene3D" id="3.30.390.30">
    <property type="match status" value="1"/>
</dbReference>
<keyword evidence="2" id="KW-0285">Flavoprotein</keyword>
<dbReference type="AlphaFoldDB" id="A0A0R2I7P3"/>
<dbReference type="GO" id="GO:0000166">
    <property type="term" value="F:nucleotide binding"/>
    <property type="evidence" value="ECO:0007669"/>
    <property type="project" value="UniProtKB-KW"/>
</dbReference>
<evidence type="ECO:0000256" key="1">
    <source>
        <dbReference type="ARBA" id="ARBA00007532"/>
    </source>
</evidence>
<keyword evidence="9" id="KW-1185">Reference proteome</keyword>
<comment type="similarity">
    <text evidence="1">Belongs to the class-I pyridine nucleotide-disulfide oxidoreductase family.</text>
</comment>
<dbReference type="Pfam" id="PF02852">
    <property type="entry name" value="Pyr_redox_dim"/>
    <property type="match status" value="1"/>
</dbReference>
<dbReference type="Proteomes" id="UP000050934">
    <property type="component" value="Unassembled WGS sequence"/>
</dbReference>
<dbReference type="Gene3D" id="3.50.50.60">
    <property type="entry name" value="FAD/NAD(P)-binding domain"/>
    <property type="match status" value="2"/>
</dbReference>
<evidence type="ECO:0000256" key="4">
    <source>
        <dbReference type="PIRSR" id="PIRSR000350-3"/>
    </source>
</evidence>
<dbReference type="PANTHER" id="PTHR43014">
    <property type="entry name" value="MERCURIC REDUCTASE"/>
    <property type="match status" value="1"/>
</dbReference>
<feature type="binding site" evidence="4">
    <location>
        <position position="258"/>
    </location>
    <ligand>
        <name>NAD(+)</name>
        <dbReference type="ChEBI" id="CHEBI:57540"/>
    </ligand>
</feature>
<organism evidence="8 9">
    <name type="scientific">Limosilactobacillus secaliphilus</name>
    <dbReference type="NCBI Taxonomy" id="396268"/>
    <lineage>
        <taxon>Bacteria</taxon>
        <taxon>Bacillati</taxon>
        <taxon>Bacillota</taxon>
        <taxon>Bacilli</taxon>
        <taxon>Lactobacillales</taxon>
        <taxon>Lactobacillaceae</taxon>
        <taxon>Limosilactobacillus</taxon>
    </lineage>
</organism>
<dbReference type="STRING" id="396268.IV45_GL000794"/>
<proteinExistence type="inferred from homology"/>
<evidence type="ECO:0000256" key="5">
    <source>
        <dbReference type="PIRSR" id="PIRSR000350-4"/>
    </source>
</evidence>
<dbReference type="PRINTS" id="PR00368">
    <property type="entry name" value="FADPNR"/>
</dbReference>
<feature type="binding site" evidence="4">
    <location>
        <begin position="172"/>
        <end position="179"/>
    </location>
    <ligand>
        <name>NAD(+)</name>
        <dbReference type="ChEBI" id="CHEBI:57540"/>
    </ligand>
</feature>
<reference evidence="8 9" key="1">
    <citation type="journal article" date="2015" name="Genome Announc.">
        <title>Expanding the biotechnology potential of lactobacilli through comparative genomics of 213 strains and associated genera.</title>
        <authorList>
            <person name="Sun Z."/>
            <person name="Harris H.M."/>
            <person name="McCann A."/>
            <person name="Guo C."/>
            <person name="Argimon S."/>
            <person name="Zhang W."/>
            <person name="Yang X."/>
            <person name="Jeffery I.B."/>
            <person name="Cooney J.C."/>
            <person name="Kagawa T.F."/>
            <person name="Liu W."/>
            <person name="Song Y."/>
            <person name="Salvetti E."/>
            <person name="Wrobel A."/>
            <person name="Rasinkangas P."/>
            <person name="Parkhill J."/>
            <person name="Rea M.C."/>
            <person name="O'Sullivan O."/>
            <person name="Ritari J."/>
            <person name="Douillard F.P."/>
            <person name="Paul Ross R."/>
            <person name="Yang R."/>
            <person name="Briner A.E."/>
            <person name="Felis G.E."/>
            <person name="de Vos W.M."/>
            <person name="Barrangou R."/>
            <person name="Klaenhammer T.R."/>
            <person name="Caufield P.W."/>
            <person name="Cui Y."/>
            <person name="Zhang H."/>
            <person name="O'Toole P.W."/>
        </authorList>
    </citation>
    <scope>NUCLEOTIDE SEQUENCE [LARGE SCALE GENOMIC DNA]</scope>
    <source>
        <strain evidence="8 9">DSM 17896</strain>
    </source>
</reference>
<feature type="disulfide bond" description="Redox-active" evidence="5">
    <location>
        <begin position="43"/>
        <end position="48"/>
    </location>
</feature>
<keyword evidence="3 4" id="KW-0274">FAD</keyword>
<dbReference type="PRINTS" id="PR00411">
    <property type="entry name" value="PNDRDTASEI"/>
</dbReference>
<dbReference type="InterPro" id="IPR016156">
    <property type="entry name" value="FAD/NAD-linked_Rdtase_dimer_sf"/>
</dbReference>
<evidence type="ECO:0000259" key="6">
    <source>
        <dbReference type="Pfam" id="PF02852"/>
    </source>
</evidence>
<evidence type="ECO:0000259" key="7">
    <source>
        <dbReference type="Pfam" id="PF07992"/>
    </source>
</evidence>
<protein>
    <submittedName>
        <fullName evidence="8">Glutathione-disulfide reductase</fullName>
    </submittedName>
</protein>
<dbReference type="GO" id="GO:0016491">
    <property type="term" value="F:oxidoreductase activity"/>
    <property type="evidence" value="ECO:0007669"/>
    <property type="project" value="InterPro"/>
</dbReference>
<dbReference type="InterPro" id="IPR004099">
    <property type="entry name" value="Pyr_nucl-diS_OxRdtase_dimer"/>
</dbReference>
<evidence type="ECO:0000256" key="3">
    <source>
        <dbReference type="ARBA" id="ARBA00022827"/>
    </source>
</evidence>
<keyword evidence="4" id="KW-0547">Nucleotide-binding</keyword>
<comment type="cofactor">
    <cofactor evidence="4">
        <name>FAD</name>
        <dbReference type="ChEBI" id="CHEBI:57692"/>
    </cofactor>
    <text evidence="4">Binds 1 FAD per subunit.</text>
</comment>
<name>A0A0R2I7P3_9LACO</name>
<dbReference type="InterPro" id="IPR023753">
    <property type="entry name" value="FAD/NAD-binding_dom"/>
</dbReference>
<accession>A0A0R2I7P3</accession>
<dbReference type="InterPro" id="IPR036188">
    <property type="entry name" value="FAD/NAD-bd_sf"/>
</dbReference>
<feature type="binding site" evidence="4">
    <location>
        <position position="298"/>
    </location>
    <ligand>
        <name>FAD</name>
        <dbReference type="ChEBI" id="CHEBI:57692"/>
    </ligand>
</feature>
<dbReference type="PATRIC" id="fig|396268.3.peg.804"/>
<dbReference type="PANTHER" id="PTHR43014:SF5">
    <property type="entry name" value="GLUTATHIONE REDUCTASE (NADPH)"/>
    <property type="match status" value="1"/>
</dbReference>
<gene>
    <name evidence="8" type="ORF">IV45_GL000794</name>
</gene>
<feature type="domain" description="FAD/NAD(P)-binding" evidence="7">
    <location>
        <begin position="6"/>
        <end position="314"/>
    </location>
</feature>
<comment type="caution">
    <text evidence="8">The sequence shown here is derived from an EMBL/GenBank/DDBJ whole genome shotgun (WGS) entry which is preliminary data.</text>
</comment>
<dbReference type="EMBL" id="JQBW01000010">
    <property type="protein sequence ID" value="KRN58348.1"/>
    <property type="molecule type" value="Genomic_DNA"/>
</dbReference>
<dbReference type="SUPFAM" id="SSF51905">
    <property type="entry name" value="FAD/NAD(P)-binding domain"/>
    <property type="match status" value="1"/>
</dbReference>
<dbReference type="PIRSF" id="PIRSF000350">
    <property type="entry name" value="Mercury_reductase_MerA"/>
    <property type="match status" value="1"/>
</dbReference>
<feature type="domain" description="Pyridine nucleotide-disulphide oxidoreductase dimerisation" evidence="6">
    <location>
        <begin position="335"/>
        <end position="436"/>
    </location>
</feature>
<dbReference type="SUPFAM" id="SSF55424">
    <property type="entry name" value="FAD/NAD-linked reductases, dimerisation (C-terminal) domain"/>
    <property type="match status" value="1"/>
</dbReference>
<keyword evidence="4" id="KW-0520">NAD</keyword>
<dbReference type="Pfam" id="PF07992">
    <property type="entry name" value="Pyr_redox_2"/>
    <property type="match status" value="1"/>
</dbReference>
<dbReference type="InterPro" id="IPR001100">
    <property type="entry name" value="Pyr_nuc-diS_OxRdtase"/>
</dbReference>
<evidence type="ECO:0000313" key="8">
    <source>
        <dbReference type="EMBL" id="KRN58348.1"/>
    </source>
</evidence>
<evidence type="ECO:0000313" key="9">
    <source>
        <dbReference type="Proteomes" id="UP000050934"/>
    </source>
</evidence>
<evidence type="ECO:0000256" key="2">
    <source>
        <dbReference type="ARBA" id="ARBA00022630"/>
    </source>
</evidence>